<keyword evidence="4" id="KW-1003">Cell membrane</keyword>
<evidence type="ECO:0000256" key="6">
    <source>
        <dbReference type="ARBA" id="ARBA00022692"/>
    </source>
</evidence>
<evidence type="ECO:0000256" key="4">
    <source>
        <dbReference type="ARBA" id="ARBA00022475"/>
    </source>
</evidence>
<keyword evidence="7 9" id="KW-1133">Transmembrane helix</keyword>
<evidence type="ECO:0000256" key="5">
    <source>
        <dbReference type="ARBA" id="ARBA00022592"/>
    </source>
</evidence>
<dbReference type="InterPro" id="IPR035906">
    <property type="entry name" value="MetI-like_sf"/>
</dbReference>
<evidence type="ECO:0000256" key="8">
    <source>
        <dbReference type="ARBA" id="ARBA00023136"/>
    </source>
</evidence>
<evidence type="ECO:0000313" key="12">
    <source>
        <dbReference type="EMBL" id="CAB4719080.1"/>
    </source>
</evidence>
<dbReference type="InterPro" id="IPR000515">
    <property type="entry name" value="MetI-like"/>
</dbReference>
<dbReference type="NCBIfam" id="TIGR02138">
    <property type="entry name" value="phosphate_pstC"/>
    <property type="match status" value="1"/>
</dbReference>
<dbReference type="AlphaFoldDB" id="A0A6J7CBA4"/>
<dbReference type="Gene3D" id="1.10.3720.10">
    <property type="entry name" value="MetI-like"/>
    <property type="match status" value="1"/>
</dbReference>
<dbReference type="PANTHER" id="PTHR30425">
    <property type="entry name" value="PHOSPHATE TRANSPORT SYSTEM PERMEASE PROTEIN PST"/>
    <property type="match status" value="1"/>
</dbReference>
<evidence type="ECO:0000313" key="11">
    <source>
        <dbReference type="EMBL" id="CAB4363478.1"/>
    </source>
</evidence>
<keyword evidence="5" id="KW-0592">Phosphate transport</keyword>
<dbReference type="InterPro" id="IPR051124">
    <property type="entry name" value="Phosphate_Transport_Permease"/>
</dbReference>
<evidence type="ECO:0000313" key="14">
    <source>
        <dbReference type="EMBL" id="CAB4853529.1"/>
    </source>
</evidence>
<feature type="transmembrane region" description="Helical" evidence="9">
    <location>
        <begin position="291"/>
        <end position="315"/>
    </location>
</feature>
<comment type="similarity">
    <text evidence="2">Belongs to the binding-protein-dependent transport system permease family. CysTW subfamily.</text>
</comment>
<evidence type="ECO:0000256" key="9">
    <source>
        <dbReference type="SAM" id="Phobius"/>
    </source>
</evidence>
<dbReference type="EMBL" id="CAFBOL010000088">
    <property type="protein sequence ID" value="CAB5005615.1"/>
    <property type="molecule type" value="Genomic_DNA"/>
</dbReference>
<evidence type="ECO:0000313" key="16">
    <source>
        <dbReference type="EMBL" id="CAB5005615.1"/>
    </source>
</evidence>
<organism evidence="14">
    <name type="scientific">freshwater metagenome</name>
    <dbReference type="NCBI Taxonomy" id="449393"/>
    <lineage>
        <taxon>unclassified sequences</taxon>
        <taxon>metagenomes</taxon>
        <taxon>ecological metagenomes</taxon>
    </lineage>
</organism>
<gene>
    <name evidence="12" type="ORF">UFOPK2656_01184</name>
    <name evidence="13" type="ORF">UFOPK3099_01674</name>
    <name evidence="14" type="ORF">UFOPK3267_03061</name>
    <name evidence="15" type="ORF">UFOPK3651_01431</name>
    <name evidence="16" type="ORF">UFOPK3931_02499</name>
    <name evidence="11" type="ORF">UFOPK4189_01258</name>
</gene>
<evidence type="ECO:0000256" key="2">
    <source>
        <dbReference type="ARBA" id="ARBA00007069"/>
    </source>
</evidence>
<keyword evidence="6 9" id="KW-0812">Transmembrane</keyword>
<dbReference type="SUPFAM" id="SSF161098">
    <property type="entry name" value="MetI-like"/>
    <property type="match status" value="1"/>
</dbReference>
<evidence type="ECO:0000313" key="15">
    <source>
        <dbReference type="EMBL" id="CAB4930275.1"/>
    </source>
</evidence>
<keyword evidence="8 9" id="KW-0472">Membrane</keyword>
<evidence type="ECO:0000256" key="7">
    <source>
        <dbReference type="ARBA" id="ARBA00022989"/>
    </source>
</evidence>
<dbReference type="CDD" id="cd06261">
    <property type="entry name" value="TM_PBP2"/>
    <property type="match status" value="1"/>
</dbReference>
<dbReference type="InterPro" id="IPR011864">
    <property type="entry name" value="Phosphate_PstC"/>
</dbReference>
<feature type="transmembrane region" description="Helical" evidence="9">
    <location>
        <begin position="79"/>
        <end position="108"/>
    </location>
</feature>
<protein>
    <submittedName>
        <fullName evidence="14">Unannotated protein</fullName>
    </submittedName>
</protein>
<keyword evidence="3" id="KW-0813">Transport</keyword>
<feature type="transmembrane region" description="Helical" evidence="9">
    <location>
        <begin position="177"/>
        <end position="195"/>
    </location>
</feature>
<feature type="transmembrane region" description="Helical" evidence="9">
    <location>
        <begin position="120"/>
        <end position="147"/>
    </location>
</feature>
<feature type="transmembrane region" description="Helical" evidence="9">
    <location>
        <begin position="249"/>
        <end position="271"/>
    </location>
</feature>
<dbReference type="EMBL" id="CAEZYF010000006">
    <property type="protein sequence ID" value="CAB4719080.1"/>
    <property type="molecule type" value="Genomic_DNA"/>
</dbReference>
<reference evidence="14" key="1">
    <citation type="submission" date="2020-05" db="EMBL/GenBank/DDBJ databases">
        <authorList>
            <person name="Chiriac C."/>
            <person name="Salcher M."/>
            <person name="Ghai R."/>
            <person name="Kavagutti S V."/>
        </authorList>
    </citation>
    <scope>NUCLEOTIDE SEQUENCE</scope>
</reference>
<dbReference type="GO" id="GO:0006817">
    <property type="term" value="P:phosphate ion transport"/>
    <property type="evidence" value="ECO:0007669"/>
    <property type="project" value="UniProtKB-KW"/>
</dbReference>
<feature type="transmembrane region" description="Helical" evidence="9">
    <location>
        <begin position="31"/>
        <end position="50"/>
    </location>
</feature>
<sequence>MSSANSTDIATLERGLHASGGSADRAFRSTAYLAGGLVLLVLGLVTYTMVNRSTDAWSHMGLDFFTSRTWNPPEQFYGILSYVFGTVYTACIALAISVPLSLGIALFITQVAPRWLQRTMTYVIDLLAVVPSVVFGLWGVLVLSVHIKGFYKWMSSTFDGVPVLGSVFGPNPQGRSFFTAGIILAVMITPIIVSLSREVIQTTPQNEKEAALALGATRWEMIRGAVLPHSKGGLVGAVMLGLGRAMGETIAVALVIGSATGRIGLNVFAGGNSMPAVITAEWGEADALKKSALIAMAVTLFVMTILVNVIATTVVNRSMKKTRGV</sequence>
<evidence type="ECO:0000256" key="1">
    <source>
        <dbReference type="ARBA" id="ARBA00004651"/>
    </source>
</evidence>
<dbReference type="Pfam" id="PF00528">
    <property type="entry name" value="BPD_transp_1"/>
    <property type="match status" value="1"/>
</dbReference>
<dbReference type="EMBL" id="CAFBIY010000274">
    <property type="protein sequence ID" value="CAB4853529.1"/>
    <property type="molecule type" value="Genomic_DNA"/>
</dbReference>
<dbReference type="GO" id="GO:0005886">
    <property type="term" value="C:plasma membrane"/>
    <property type="evidence" value="ECO:0007669"/>
    <property type="project" value="UniProtKB-SubCell"/>
</dbReference>
<evidence type="ECO:0000259" key="10">
    <source>
        <dbReference type="PROSITE" id="PS50928"/>
    </source>
</evidence>
<proteinExistence type="inferred from homology"/>
<dbReference type="GO" id="GO:0005315">
    <property type="term" value="F:phosphate transmembrane transporter activity"/>
    <property type="evidence" value="ECO:0007669"/>
    <property type="project" value="InterPro"/>
</dbReference>
<dbReference type="EMBL" id="CAFBMT010000006">
    <property type="protein sequence ID" value="CAB4930275.1"/>
    <property type="molecule type" value="Genomic_DNA"/>
</dbReference>
<accession>A0A6J7CBA4</accession>
<name>A0A6J7CBA4_9ZZZZ</name>
<dbReference type="EMBL" id="CAFAAV010000131">
    <property type="protein sequence ID" value="CAB4825813.1"/>
    <property type="molecule type" value="Genomic_DNA"/>
</dbReference>
<comment type="subcellular location">
    <subcellularLocation>
        <location evidence="1">Cell membrane</location>
        <topology evidence="1">Multi-pass membrane protein</topology>
    </subcellularLocation>
</comment>
<dbReference type="PANTHER" id="PTHR30425:SF1">
    <property type="entry name" value="PHOSPHATE TRANSPORT SYSTEM PERMEASE PROTEIN PSTC"/>
    <property type="match status" value="1"/>
</dbReference>
<evidence type="ECO:0000313" key="13">
    <source>
        <dbReference type="EMBL" id="CAB4825813.1"/>
    </source>
</evidence>
<dbReference type="EMBL" id="CAESGF010000006">
    <property type="protein sequence ID" value="CAB4363478.1"/>
    <property type="molecule type" value="Genomic_DNA"/>
</dbReference>
<evidence type="ECO:0000256" key="3">
    <source>
        <dbReference type="ARBA" id="ARBA00022448"/>
    </source>
</evidence>
<dbReference type="PROSITE" id="PS50928">
    <property type="entry name" value="ABC_TM1"/>
    <property type="match status" value="1"/>
</dbReference>
<feature type="domain" description="ABC transmembrane type-1" evidence="10">
    <location>
        <begin position="83"/>
        <end position="311"/>
    </location>
</feature>